<dbReference type="Proteomes" id="UP000324222">
    <property type="component" value="Unassembled WGS sequence"/>
</dbReference>
<name>A0A5B7IZ65_PORTR</name>
<comment type="caution">
    <text evidence="1">The sequence shown here is derived from an EMBL/GenBank/DDBJ whole genome shotgun (WGS) entry which is preliminary data.</text>
</comment>
<organism evidence="1 2">
    <name type="scientific">Portunus trituberculatus</name>
    <name type="common">Swimming crab</name>
    <name type="synonym">Neptunus trituberculatus</name>
    <dbReference type="NCBI Taxonomy" id="210409"/>
    <lineage>
        <taxon>Eukaryota</taxon>
        <taxon>Metazoa</taxon>
        <taxon>Ecdysozoa</taxon>
        <taxon>Arthropoda</taxon>
        <taxon>Crustacea</taxon>
        <taxon>Multicrustacea</taxon>
        <taxon>Malacostraca</taxon>
        <taxon>Eumalacostraca</taxon>
        <taxon>Eucarida</taxon>
        <taxon>Decapoda</taxon>
        <taxon>Pleocyemata</taxon>
        <taxon>Brachyura</taxon>
        <taxon>Eubrachyura</taxon>
        <taxon>Portunoidea</taxon>
        <taxon>Portunidae</taxon>
        <taxon>Portuninae</taxon>
        <taxon>Portunus</taxon>
    </lineage>
</organism>
<accession>A0A5B7IZ65</accession>
<dbReference type="EMBL" id="VSRR010085678">
    <property type="protein sequence ID" value="MPC90831.1"/>
    <property type="molecule type" value="Genomic_DNA"/>
</dbReference>
<sequence length="32" mass="3809">MLLLCQSRDTEYSMRCINSKSYIYLVTSFTKN</sequence>
<keyword evidence="2" id="KW-1185">Reference proteome</keyword>
<protein>
    <submittedName>
        <fullName evidence="1">Uncharacterized protein</fullName>
    </submittedName>
</protein>
<gene>
    <name evidence="1" type="ORF">E2C01_085834</name>
</gene>
<reference evidence="1 2" key="1">
    <citation type="submission" date="2019-05" db="EMBL/GenBank/DDBJ databases">
        <title>Another draft genome of Portunus trituberculatus and its Hox gene families provides insights of decapod evolution.</title>
        <authorList>
            <person name="Jeong J.-H."/>
            <person name="Song I."/>
            <person name="Kim S."/>
            <person name="Choi T."/>
            <person name="Kim D."/>
            <person name="Ryu S."/>
            <person name="Kim W."/>
        </authorList>
    </citation>
    <scope>NUCLEOTIDE SEQUENCE [LARGE SCALE GENOMIC DNA]</scope>
    <source>
        <tissue evidence="1">Muscle</tissue>
    </source>
</reference>
<proteinExistence type="predicted"/>
<evidence type="ECO:0000313" key="2">
    <source>
        <dbReference type="Proteomes" id="UP000324222"/>
    </source>
</evidence>
<evidence type="ECO:0000313" key="1">
    <source>
        <dbReference type="EMBL" id="MPC90831.1"/>
    </source>
</evidence>
<dbReference type="AlphaFoldDB" id="A0A5B7IZ65"/>